<dbReference type="Gene3D" id="3.90.180.10">
    <property type="entry name" value="Medium-chain alcohol dehydrogenases, catalytic domain"/>
    <property type="match status" value="1"/>
</dbReference>
<dbReference type="InterPro" id="IPR011032">
    <property type="entry name" value="GroES-like_sf"/>
</dbReference>
<organism evidence="1">
    <name type="scientific">marine metagenome</name>
    <dbReference type="NCBI Taxonomy" id="408172"/>
    <lineage>
        <taxon>unclassified sequences</taxon>
        <taxon>metagenomes</taxon>
        <taxon>ecological metagenomes</taxon>
    </lineage>
</organism>
<feature type="non-terminal residue" evidence="1">
    <location>
        <position position="41"/>
    </location>
</feature>
<reference evidence="1" key="1">
    <citation type="submission" date="2018-05" db="EMBL/GenBank/DDBJ databases">
        <authorList>
            <person name="Lanie J.A."/>
            <person name="Ng W.-L."/>
            <person name="Kazmierczak K.M."/>
            <person name="Andrzejewski T.M."/>
            <person name="Davidsen T.M."/>
            <person name="Wayne K.J."/>
            <person name="Tettelin H."/>
            <person name="Glass J.I."/>
            <person name="Rusch D."/>
            <person name="Podicherti R."/>
            <person name="Tsui H.-C.T."/>
            <person name="Winkler M.E."/>
        </authorList>
    </citation>
    <scope>NUCLEOTIDE SEQUENCE</scope>
</reference>
<dbReference type="SUPFAM" id="SSF50129">
    <property type="entry name" value="GroES-like"/>
    <property type="match status" value="1"/>
</dbReference>
<dbReference type="AlphaFoldDB" id="A0A382TZC7"/>
<sequence>MKAYQIRDEWSLEHIELVEIPKPSPGPGEVLVEMKASSLNY</sequence>
<evidence type="ECO:0000313" key="1">
    <source>
        <dbReference type="EMBL" id="SVD27057.1"/>
    </source>
</evidence>
<protein>
    <submittedName>
        <fullName evidence="1">Uncharacterized protein</fullName>
    </submittedName>
</protein>
<accession>A0A382TZC7</accession>
<dbReference type="EMBL" id="UINC01140103">
    <property type="protein sequence ID" value="SVD27057.1"/>
    <property type="molecule type" value="Genomic_DNA"/>
</dbReference>
<gene>
    <name evidence="1" type="ORF">METZ01_LOCUS379911</name>
</gene>
<proteinExistence type="predicted"/>
<name>A0A382TZC7_9ZZZZ</name>